<dbReference type="NCBIfam" id="TIGR00143">
    <property type="entry name" value="hypF"/>
    <property type="match status" value="1"/>
</dbReference>
<comment type="pathway">
    <text evidence="1">Protein modification; [NiFe] hydrogenase maturation.</text>
</comment>
<reference evidence="12" key="1">
    <citation type="journal article" date="2020" name="mSystems">
        <title>Genome- and Community-Level Interaction Insights into Carbon Utilization and Element Cycling Functions of Hydrothermarchaeota in Hydrothermal Sediment.</title>
        <authorList>
            <person name="Zhou Z."/>
            <person name="Liu Y."/>
            <person name="Xu W."/>
            <person name="Pan J."/>
            <person name="Luo Z.H."/>
            <person name="Li M."/>
        </authorList>
    </citation>
    <scope>NUCLEOTIDE SEQUENCE [LARGE SCALE GENOMIC DNA]</scope>
    <source>
        <strain evidence="12">SpSt-381</strain>
    </source>
</reference>
<dbReference type="Pfam" id="PF22521">
    <property type="entry name" value="HypF_C_2"/>
    <property type="match status" value="1"/>
</dbReference>
<dbReference type="InterPro" id="IPR001792">
    <property type="entry name" value="Acylphosphatase-like_dom"/>
</dbReference>
<evidence type="ECO:0000256" key="1">
    <source>
        <dbReference type="ARBA" id="ARBA00004711"/>
    </source>
</evidence>
<dbReference type="SUPFAM" id="SSF54975">
    <property type="entry name" value="Acylphosphatase/BLUF domain-like"/>
    <property type="match status" value="1"/>
</dbReference>
<dbReference type="EC" id="6.2.-.-" evidence="8"/>
<dbReference type="InterPro" id="IPR017945">
    <property type="entry name" value="DHBP_synth_RibB-like_a/b_dom"/>
</dbReference>
<protein>
    <recommendedName>
        <fullName evidence="8">Carbamoyltransferase</fullName>
        <ecNumber evidence="8">6.2.-.-</ecNumber>
    </recommendedName>
</protein>
<evidence type="ECO:0000256" key="7">
    <source>
        <dbReference type="ARBA" id="ARBA00048220"/>
    </source>
</evidence>
<evidence type="ECO:0000256" key="4">
    <source>
        <dbReference type="ARBA" id="ARBA00022723"/>
    </source>
</evidence>
<dbReference type="PROSITE" id="PS51163">
    <property type="entry name" value="YRDC"/>
    <property type="match status" value="1"/>
</dbReference>
<dbReference type="InterPro" id="IPR017968">
    <property type="entry name" value="Acylphosphatase_CS"/>
</dbReference>
<evidence type="ECO:0000259" key="11">
    <source>
        <dbReference type="PROSITE" id="PS51163"/>
    </source>
</evidence>
<dbReference type="GO" id="GO:0016874">
    <property type="term" value="F:ligase activity"/>
    <property type="evidence" value="ECO:0007669"/>
    <property type="project" value="UniProtKB-UniRule"/>
</dbReference>
<dbReference type="EMBL" id="DSQF01000018">
    <property type="protein sequence ID" value="HGZ43539.1"/>
    <property type="molecule type" value="Genomic_DNA"/>
</dbReference>
<organism evidence="12">
    <name type="scientific">Eiseniibacteriota bacterium</name>
    <dbReference type="NCBI Taxonomy" id="2212470"/>
    <lineage>
        <taxon>Bacteria</taxon>
        <taxon>Candidatus Eiseniibacteriota</taxon>
    </lineage>
</organism>
<dbReference type="PIRSF" id="PIRSF006256">
    <property type="entry name" value="CMPcnvr_hdrg_mat"/>
    <property type="match status" value="1"/>
</dbReference>
<comment type="caution">
    <text evidence="12">The sequence shown here is derived from an EMBL/GenBank/DDBJ whole genome shotgun (WGS) entry which is preliminary data.</text>
</comment>
<feature type="domain" description="YrdC-like" evidence="11">
    <location>
        <begin position="203"/>
        <end position="388"/>
    </location>
</feature>
<dbReference type="InterPro" id="IPR011125">
    <property type="entry name" value="Znf_HypF"/>
</dbReference>
<evidence type="ECO:0000256" key="2">
    <source>
        <dbReference type="ARBA" id="ARBA00008097"/>
    </source>
</evidence>
<comment type="similarity">
    <text evidence="2 8">Belongs to the carbamoyltransferase HypF family.</text>
</comment>
<evidence type="ECO:0000256" key="8">
    <source>
        <dbReference type="PIRNR" id="PIRNR006256"/>
    </source>
</evidence>
<dbReference type="Pfam" id="PF17788">
    <property type="entry name" value="HypF_C"/>
    <property type="match status" value="1"/>
</dbReference>
<dbReference type="UniPathway" id="UPA00335"/>
<dbReference type="InterPro" id="IPR004421">
    <property type="entry name" value="Carbamoyltransferase_HypF"/>
</dbReference>
<keyword evidence="12" id="KW-0808">Transferase</keyword>
<dbReference type="Pfam" id="PF00708">
    <property type="entry name" value="Acylphosphatase"/>
    <property type="match status" value="1"/>
</dbReference>
<dbReference type="InterPro" id="IPR051060">
    <property type="entry name" value="Carbamoyltrans_HypF-like"/>
</dbReference>
<dbReference type="PANTHER" id="PTHR42959:SF1">
    <property type="entry name" value="CARBAMOYLTRANSFERASE HYPF"/>
    <property type="match status" value="1"/>
</dbReference>
<dbReference type="Gene3D" id="3.30.420.360">
    <property type="match status" value="1"/>
</dbReference>
<dbReference type="Gene3D" id="3.30.110.120">
    <property type="match status" value="1"/>
</dbReference>
<dbReference type="InterPro" id="IPR036046">
    <property type="entry name" value="Acylphosphatase-like_dom_sf"/>
</dbReference>
<feature type="active site" evidence="9">
    <location>
        <position position="21"/>
    </location>
</feature>
<dbReference type="Pfam" id="PF01300">
    <property type="entry name" value="Sua5_yciO_yrdC"/>
    <property type="match status" value="1"/>
</dbReference>
<proteinExistence type="inferred from homology"/>
<keyword evidence="3" id="KW-0436">Ligase</keyword>
<dbReference type="PROSITE" id="PS51160">
    <property type="entry name" value="ACYLPHOSPHATASE_3"/>
    <property type="match status" value="1"/>
</dbReference>
<dbReference type="GO" id="GO:0003998">
    <property type="term" value="F:acylphosphatase activity"/>
    <property type="evidence" value="ECO:0007669"/>
    <property type="project" value="UniProtKB-EC"/>
</dbReference>
<dbReference type="Gene3D" id="3.30.420.40">
    <property type="match status" value="1"/>
</dbReference>
<keyword evidence="4" id="KW-0479">Metal-binding</keyword>
<feature type="domain" description="Acylphosphatase-like" evidence="10">
    <location>
        <begin position="6"/>
        <end position="92"/>
    </location>
</feature>
<dbReference type="AlphaFoldDB" id="A0A832I2F7"/>
<dbReference type="InterPro" id="IPR006070">
    <property type="entry name" value="Sua5-like_dom"/>
</dbReference>
<evidence type="ECO:0000256" key="9">
    <source>
        <dbReference type="PROSITE-ProRule" id="PRU00520"/>
    </source>
</evidence>
<evidence type="ECO:0000256" key="3">
    <source>
        <dbReference type="ARBA" id="ARBA00022598"/>
    </source>
</evidence>
<accession>A0A832I2F7</accession>
<dbReference type="InterPro" id="IPR041440">
    <property type="entry name" value="HypF_C"/>
</dbReference>
<dbReference type="PROSITE" id="PS00150">
    <property type="entry name" value="ACYLPHOSPHATASE_1"/>
    <property type="match status" value="1"/>
</dbReference>
<dbReference type="SUPFAM" id="SSF55821">
    <property type="entry name" value="YrdC/RibB"/>
    <property type="match status" value="1"/>
</dbReference>
<name>A0A832I2F7_UNCEI</name>
<dbReference type="GO" id="GO:0051604">
    <property type="term" value="P:protein maturation"/>
    <property type="evidence" value="ECO:0007669"/>
    <property type="project" value="TreeGrafter"/>
</dbReference>
<gene>
    <name evidence="12" type="primary">hypF</name>
    <name evidence="12" type="ORF">ENR23_08960</name>
</gene>
<keyword evidence="6" id="KW-0862">Zinc</keyword>
<dbReference type="GO" id="GO:0003725">
    <property type="term" value="F:double-stranded RNA binding"/>
    <property type="evidence" value="ECO:0007669"/>
    <property type="project" value="InterPro"/>
</dbReference>
<dbReference type="Gene3D" id="3.90.870.50">
    <property type="match status" value="1"/>
</dbReference>
<dbReference type="GO" id="GO:0016743">
    <property type="term" value="F:carboxyl- or carbamoyltransferase activity"/>
    <property type="evidence" value="ECO:0007669"/>
    <property type="project" value="UniProtKB-UniRule"/>
</dbReference>
<dbReference type="GO" id="GO:0008270">
    <property type="term" value="F:zinc ion binding"/>
    <property type="evidence" value="ECO:0007669"/>
    <property type="project" value="UniProtKB-KW"/>
</dbReference>
<comment type="catalytic activity">
    <reaction evidence="9">
        <text>an acyl phosphate + H2O = a carboxylate + phosphate + H(+)</text>
        <dbReference type="Rhea" id="RHEA:14965"/>
        <dbReference type="ChEBI" id="CHEBI:15377"/>
        <dbReference type="ChEBI" id="CHEBI:15378"/>
        <dbReference type="ChEBI" id="CHEBI:29067"/>
        <dbReference type="ChEBI" id="CHEBI:43474"/>
        <dbReference type="ChEBI" id="CHEBI:59918"/>
        <dbReference type="EC" id="3.6.1.7"/>
    </reaction>
</comment>
<dbReference type="Pfam" id="PF07503">
    <property type="entry name" value="zf-HYPF"/>
    <property type="match status" value="2"/>
</dbReference>
<evidence type="ECO:0000256" key="6">
    <source>
        <dbReference type="ARBA" id="ARBA00022833"/>
    </source>
</evidence>
<evidence type="ECO:0000313" key="12">
    <source>
        <dbReference type="EMBL" id="HGZ43539.1"/>
    </source>
</evidence>
<feature type="active site" evidence="9">
    <location>
        <position position="39"/>
    </location>
</feature>
<evidence type="ECO:0000256" key="5">
    <source>
        <dbReference type="ARBA" id="ARBA00022771"/>
    </source>
</evidence>
<dbReference type="PANTHER" id="PTHR42959">
    <property type="entry name" value="CARBAMOYLTRANSFERASE"/>
    <property type="match status" value="1"/>
</dbReference>
<evidence type="ECO:0000259" key="10">
    <source>
        <dbReference type="PROSITE" id="PS51160"/>
    </source>
</evidence>
<dbReference type="InterPro" id="IPR055128">
    <property type="entry name" value="HypF_C_2"/>
</dbReference>
<comment type="catalytic activity">
    <reaction evidence="7">
        <text>C-terminal L-cysteinyl-[HypE protein] + carbamoyl phosphate + ATP + H2O = C-terminal S-carboxamide-L-cysteinyl-[HypE protein] + AMP + phosphate + diphosphate + H(+)</text>
        <dbReference type="Rhea" id="RHEA:55636"/>
        <dbReference type="Rhea" id="RHEA-COMP:14247"/>
        <dbReference type="Rhea" id="RHEA-COMP:14392"/>
        <dbReference type="ChEBI" id="CHEBI:15377"/>
        <dbReference type="ChEBI" id="CHEBI:15378"/>
        <dbReference type="ChEBI" id="CHEBI:30616"/>
        <dbReference type="ChEBI" id="CHEBI:33019"/>
        <dbReference type="ChEBI" id="CHEBI:43474"/>
        <dbReference type="ChEBI" id="CHEBI:58228"/>
        <dbReference type="ChEBI" id="CHEBI:76913"/>
        <dbReference type="ChEBI" id="CHEBI:139126"/>
        <dbReference type="ChEBI" id="CHEBI:456215"/>
    </reaction>
</comment>
<keyword evidence="9" id="KW-0378">Hydrolase</keyword>
<keyword evidence="5" id="KW-0863">Zinc-finger</keyword>
<sequence>MTDRARLGIGIRGAVQGVGFRPFVWRLAHALGLAGWVVNDARGVVLEVEGPRAACEAFLARVGAEAPPAARIHALEHAWLAPAGFERFEIRASDGGGERRAALLPDLATCPACLAETRDPAERRHRYPFTNCTECGPRFTIVRALPYDRPNTTMAGFALCAECAREYADPADRRFHAQPIACPRCGPSLALTAPDGAPLARGDDALRRAAAAVRDGEVVAVKGLGGYHLVCDAADAAAVARLRERKPRHEKPFAIMARDLDEARALCAVDDAAAEALTSSAAPILLLPRRPGAAVAANVAPGMPTLGVMLPATPLHHLLLAEVGRAVVATSGNLTDEPIATDDAEARARLGHVADLFLAHDRPIERHVDDSVAWVVGGEVALLRRARGFAPLPVRVRGEWPPVLAVGAHLKNTVALAVGPQVFVSQHVGDLETPEAMAAFERVIADFLRMYGVAPAAVAHDLHPDYVSTQWARRFAAERGVPLEGVQHHHAHLAACLAEHGVEGRALGVTWDGTGYGADGTVWGGEFLSGDAAGFERVAHLRPFRLPGGEAAVEEPRRTAVALLWETFGAAALERLDLAPVASFGAHERGLLERMLERGVSAPLTTSAGRLFDGLAALVGLHPRVTFEGQAAMAFEFAADPDERGAYPVHAVPGPGPLVLDWRPLVEALVADLGLGVERATIAARAHGALVHAIVAVAAAAGEARVALTGGCFQNRRLLEATAAALRARGHEVLTHRVVPPNDGGVSLGQAAVAAARRTGR</sequence>